<reference evidence="4 5" key="1">
    <citation type="submission" date="2016-04" db="EMBL/GenBank/DDBJ databases">
        <title>Chloroflexus islandicus sp. nov., a thermophilic filamentous anoxygenic phototrophic bacterium from geyser Strokkur (Iceland).</title>
        <authorList>
            <person name="Gaisin V.A."/>
            <person name="Kalashnikov A.M."/>
            <person name="Sukhacheva M.V."/>
            <person name="Grouzdev D.S."/>
            <person name="Ivanov T.M."/>
            <person name="Kuznetsov B."/>
            <person name="Gorlenko V.M."/>
        </authorList>
    </citation>
    <scope>NUCLEOTIDE SEQUENCE [LARGE SCALE GENOMIC DNA]</scope>
    <source>
        <strain evidence="5">isl-2</strain>
    </source>
</reference>
<keyword evidence="5" id="KW-1185">Reference proteome</keyword>
<gene>
    <name evidence="4" type="ORF">A6A03_19320</name>
</gene>
<organism evidence="4 5">
    <name type="scientific">Chloroflexus islandicus</name>
    <dbReference type="NCBI Taxonomy" id="1707952"/>
    <lineage>
        <taxon>Bacteria</taxon>
        <taxon>Bacillati</taxon>
        <taxon>Chloroflexota</taxon>
        <taxon>Chloroflexia</taxon>
        <taxon>Chloroflexales</taxon>
        <taxon>Chloroflexineae</taxon>
        <taxon>Chloroflexaceae</taxon>
        <taxon>Chloroflexus</taxon>
    </lineage>
</organism>
<dbReference type="Gene3D" id="3.60.40.10">
    <property type="entry name" value="PPM-type phosphatase domain"/>
    <property type="match status" value="1"/>
</dbReference>
<dbReference type="STRING" id="1707952.A6A03_19320"/>
<dbReference type="CDD" id="cd00143">
    <property type="entry name" value="PP2Cc"/>
    <property type="match status" value="1"/>
</dbReference>
<dbReference type="Pfam" id="PF13672">
    <property type="entry name" value="PP2C_2"/>
    <property type="match status" value="1"/>
</dbReference>
<feature type="domain" description="PPM-type phosphatase" evidence="3">
    <location>
        <begin position="9"/>
        <end position="238"/>
    </location>
</feature>
<feature type="compositionally biased region" description="Basic and acidic residues" evidence="1">
    <location>
        <begin position="1"/>
        <end position="18"/>
    </location>
</feature>
<feature type="region of interest" description="Disordered" evidence="1">
    <location>
        <begin position="1"/>
        <end position="33"/>
    </location>
</feature>
<dbReference type="SMART" id="SM00331">
    <property type="entry name" value="PP2C_SIG"/>
    <property type="match status" value="1"/>
</dbReference>
<dbReference type="AlphaFoldDB" id="A0A178M0E1"/>
<evidence type="ECO:0000256" key="2">
    <source>
        <dbReference type="SAM" id="Phobius"/>
    </source>
</evidence>
<feature type="compositionally biased region" description="Pro residues" evidence="1">
    <location>
        <begin position="360"/>
        <end position="369"/>
    </location>
</feature>
<evidence type="ECO:0000259" key="3">
    <source>
        <dbReference type="PROSITE" id="PS51746"/>
    </source>
</evidence>
<keyword evidence="2" id="KW-0812">Transmembrane</keyword>
<feature type="transmembrane region" description="Helical" evidence="2">
    <location>
        <begin position="257"/>
        <end position="278"/>
    </location>
</feature>
<dbReference type="OrthoDB" id="152713at2"/>
<feature type="compositionally biased region" description="Polar residues" evidence="1">
    <location>
        <begin position="300"/>
        <end position="312"/>
    </location>
</feature>
<feature type="compositionally biased region" description="Pro residues" evidence="1">
    <location>
        <begin position="376"/>
        <end position="424"/>
    </location>
</feature>
<dbReference type="EMBL" id="LWQS01000092">
    <property type="protein sequence ID" value="OAN40822.1"/>
    <property type="molecule type" value="Genomic_DNA"/>
</dbReference>
<evidence type="ECO:0000256" key="1">
    <source>
        <dbReference type="SAM" id="MobiDB-lite"/>
    </source>
</evidence>
<dbReference type="SUPFAM" id="SSF81606">
    <property type="entry name" value="PP2C-like"/>
    <property type="match status" value="1"/>
</dbReference>
<dbReference type="InterPro" id="IPR015655">
    <property type="entry name" value="PP2C"/>
</dbReference>
<feature type="compositionally biased region" description="Low complexity" evidence="1">
    <location>
        <begin position="425"/>
        <end position="457"/>
    </location>
</feature>
<proteinExistence type="predicted"/>
<dbReference type="PROSITE" id="PS51746">
    <property type="entry name" value="PPM_2"/>
    <property type="match status" value="1"/>
</dbReference>
<dbReference type="SMART" id="SM00332">
    <property type="entry name" value="PP2Cc"/>
    <property type="match status" value="1"/>
</dbReference>
<keyword evidence="2" id="KW-0472">Membrane</keyword>
<dbReference type="RefSeq" id="WP_066790749.1">
    <property type="nucleotide sequence ID" value="NZ_LWQS01000092.1"/>
</dbReference>
<dbReference type="GO" id="GO:0004722">
    <property type="term" value="F:protein serine/threonine phosphatase activity"/>
    <property type="evidence" value="ECO:0007669"/>
    <property type="project" value="InterPro"/>
</dbReference>
<evidence type="ECO:0000313" key="5">
    <source>
        <dbReference type="Proteomes" id="UP000078287"/>
    </source>
</evidence>
<sequence length="457" mass="47586">MSFNTREVDIDARTDQGRQRTSNQDSVGRADEAQVDRSLRERYGRLYLVADGVGGNADGADASRLVVEHVIDTFYYDPDLPDNPEERLPAAIKRATNIIHDEANRRRNNMRSTVVAAVVHQDRLIIANVGDSPAFLIRPGQAPKQLTVAHIHRGKNGSKGALAQAMGDEEVFPAKFATAFQADDIVVLCSDGLTDLLAPDEIAAIVTRYPAEQATKHLIREANKRGGHDNISVVVVRNGPPPAVVAPEPQTAVNPHWLLVGGAVVIVVAAMIGAFLLFNFLGADEESPPVAPPGNGAPTIATSAANPDNNPGASIFGGPPTATLAGMPSPTPSPEPPVPTKPPSGPQGPNRTPRTNPTATPIPPAPANPPAATDTPAPPPAPTDPPPAPTDPPPAPTNPPPAPTNPPPAPTNPPPAPTNPPPATTGPTTQPTPETTTQPTPETTTQPTPETTTQPTP</sequence>
<comment type="caution">
    <text evidence="4">The sequence shown here is derived from an EMBL/GenBank/DDBJ whole genome shotgun (WGS) entry which is preliminary data.</text>
</comment>
<protein>
    <recommendedName>
        <fullName evidence="3">PPM-type phosphatase domain-containing protein</fullName>
    </recommendedName>
</protein>
<dbReference type="PANTHER" id="PTHR47992">
    <property type="entry name" value="PROTEIN PHOSPHATASE"/>
    <property type="match status" value="1"/>
</dbReference>
<evidence type="ECO:0000313" key="4">
    <source>
        <dbReference type="EMBL" id="OAN40822.1"/>
    </source>
</evidence>
<dbReference type="Proteomes" id="UP000078287">
    <property type="component" value="Unassembled WGS sequence"/>
</dbReference>
<accession>A0A178M0E1</accession>
<keyword evidence="2" id="KW-1133">Transmembrane helix</keyword>
<dbReference type="InterPro" id="IPR036457">
    <property type="entry name" value="PPM-type-like_dom_sf"/>
</dbReference>
<name>A0A178M0E1_9CHLR</name>
<dbReference type="InterPro" id="IPR001932">
    <property type="entry name" value="PPM-type_phosphatase-like_dom"/>
</dbReference>
<feature type="compositionally biased region" description="Low complexity" evidence="1">
    <location>
        <begin position="347"/>
        <end position="359"/>
    </location>
</feature>
<feature type="region of interest" description="Disordered" evidence="1">
    <location>
        <begin position="288"/>
        <end position="457"/>
    </location>
</feature>
<feature type="compositionally biased region" description="Pro residues" evidence="1">
    <location>
        <begin position="329"/>
        <end position="346"/>
    </location>
</feature>
<dbReference type="PRINTS" id="PR01217">
    <property type="entry name" value="PRICHEXTENSN"/>
</dbReference>